<dbReference type="EMBL" id="BARW01005651">
    <property type="protein sequence ID" value="GAI81778.1"/>
    <property type="molecule type" value="Genomic_DNA"/>
</dbReference>
<name>X1RMA8_9ZZZZ</name>
<feature type="non-terminal residue" evidence="1">
    <location>
        <position position="54"/>
    </location>
</feature>
<organism evidence="1">
    <name type="scientific">marine sediment metagenome</name>
    <dbReference type="NCBI Taxonomy" id="412755"/>
    <lineage>
        <taxon>unclassified sequences</taxon>
        <taxon>metagenomes</taxon>
        <taxon>ecological metagenomes</taxon>
    </lineage>
</organism>
<sequence>MDQYQTLEQLLGGVEVAPSGKLTVMKGDVVRVTVGFSYRGTALSFGLRVAIGNK</sequence>
<protein>
    <submittedName>
        <fullName evidence="1">Uncharacterized protein</fullName>
    </submittedName>
</protein>
<proteinExistence type="predicted"/>
<evidence type="ECO:0000313" key="1">
    <source>
        <dbReference type="EMBL" id="GAI81778.1"/>
    </source>
</evidence>
<comment type="caution">
    <text evidence="1">The sequence shown here is derived from an EMBL/GenBank/DDBJ whole genome shotgun (WGS) entry which is preliminary data.</text>
</comment>
<dbReference type="AlphaFoldDB" id="X1RMA8"/>
<gene>
    <name evidence="1" type="ORF">S12H4_12134</name>
</gene>
<reference evidence="1" key="1">
    <citation type="journal article" date="2014" name="Front. Microbiol.">
        <title>High frequency of phylogenetically diverse reductive dehalogenase-homologous genes in deep subseafloor sedimentary metagenomes.</title>
        <authorList>
            <person name="Kawai M."/>
            <person name="Futagami T."/>
            <person name="Toyoda A."/>
            <person name="Takaki Y."/>
            <person name="Nishi S."/>
            <person name="Hori S."/>
            <person name="Arai W."/>
            <person name="Tsubouchi T."/>
            <person name="Morono Y."/>
            <person name="Uchiyama I."/>
            <person name="Ito T."/>
            <person name="Fujiyama A."/>
            <person name="Inagaki F."/>
            <person name="Takami H."/>
        </authorList>
    </citation>
    <scope>NUCLEOTIDE SEQUENCE</scope>
    <source>
        <strain evidence="1">Expedition CK06-06</strain>
    </source>
</reference>
<accession>X1RMA8</accession>